<dbReference type="InterPro" id="IPR009993">
    <property type="entry name" value="WecF"/>
</dbReference>
<dbReference type="EMBL" id="CP042817">
    <property type="protein sequence ID" value="QEJ98044.1"/>
    <property type="molecule type" value="Genomic_DNA"/>
</dbReference>
<keyword evidence="4" id="KW-0808">Transferase</keyword>
<evidence type="ECO:0000256" key="3">
    <source>
        <dbReference type="ARBA" id="ARBA00022676"/>
    </source>
</evidence>
<keyword evidence="2" id="KW-0997">Cell inner membrane</keyword>
<evidence type="ECO:0000313" key="6">
    <source>
        <dbReference type="EMBL" id="QEJ98044.1"/>
    </source>
</evidence>
<protein>
    <recommendedName>
        <fullName evidence="8">TDP-N-acetylfucosamine:lipid II N-acetylfucosaminyltransferase</fullName>
    </recommendedName>
</protein>
<keyword evidence="1" id="KW-1003">Cell membrane</keyword>
<dbReference type="AlphaFoldDB" id="A0AAE6ITJ3"/>
<keyword evidence="5" id="KW-0472">Membrane</keyword>
<reference evidence="6 7" key="1">
    <citation type="submission" date="2019-08" db="EMBL/GenBank/DDBJ databases">
        <authorList>
            <person name="Kuhnert P."/>
        </authorList>
    </citation>
    <scope>NUCLEOTIDE SEQUENCE [LARGE SCALE GENOMIC DNA]</scope>
    <source>
        <strain evidence="6 7">B36.5</strain>
    </source>
</reference>
<proteinExistence type="predicted"/>
<evidence type="ECO:0000256" key="4">
    <source>
        <dbReference type="ARBA" id="ARBA00022679"/>
    </source>
</evidence>
<dbReference type="GO" id="GO:0009246">
    <property type="term" value="P:enterobacterial common antigen biosynthetic process"/>
    <property type="evidence" value="ECO:0007669"/>
    <property type="project" value="InterPro"/>
</dbReference>
<evidence type="ECO:0000313" key="7">
    <source>
        <dbReference type="Proteomes" id="UP000323594"/>
    </source>
</evidence>
<organism evidence="6 7">
    <name type="scientific">Treponema phagedenis</name>
    <dbReference type="NCBI Taxonomy" id="162"/>
    <lineage>
        <taxon>Bacteria</taxon>
        <taxon>Pseudomonadati</taxon>
        <taxon>Spirochaetota</taxon>
        <taxon>Spirochaetia</taxon>
        <taxon>Spirochaetales</taxon>
        <taxon>Treponemataceae</taxon>
        <taxon>Treponema</taxon>
    </lineage>
</organism>
<dbReference type="Proteomes" id="UP000323594">
    <property type="component" value="Chromosome"/>
</dbReference>
<keyword evidence="3" id="KW-0328">Glycosyltransferase</keyword>
<dbReference type="GO" id="GO:0008417">
    <property type="term" value="F:fucosyltransferase activity"/>
    <property type="evidence" value="ECO:0007669"/>
    <property type="project" value="InterPro"/>
</dbReference>
<evidence type="ECO:0000256" key="2">
    <source>
        <dbReference type="ARBA" id="ARBA00022519"/>
    </source>
</evidence>
<name>A0AAE6ITJ3_TREPH</name>
<gene>
    <name evidence="6" type="ORF">FUT82_08575</name>
</gene>
<evidence type="ECO:0000256" key="5">
    <source>
        <dbReference type="ARBA" id="ARBA00023136"/>
    </source>
</evidence>
<accession>A0AAE6ITJ3</accession>
<evidence type="ECO:0000256" key="1">
    <source>
        <dbReference type="ARBA" id="ARBA00022475"/>
    </source>
</evidence>
<dbReference type="Pfam" id="PF07429">
    <property type="entry name" value="Glyco_transf_56"/>
    <property type="match status" value="1"/>
</dbReference>
<dbReference type="RefSeq" id="WP_148878884.1">
    <property type="nucleotide sequence ID" value="NZ_CP042814.1"/>
</dbReference>
<sequence length="354" mass="42240">MVYHFFPQGIYANQFIDFMRKNTDKLYNEHKFLFLSYGETEPNKIFDSKDCANVYSFFSILKIFLFAKKDDRFIIHNYTHPYLYLSTICAYWKLKKVAWIIWGGDLYWHNSPKKKIKHKCYEILKQLTIKNFGYICTYDAMEFNLAKEYYGAEGKNYHIQYPLSFIDFPNIKVKNYLAVLLGNSRDTQNNHIEALEFLSKFKDENIKIYVPLSYGDCPDGYVESVDKKGKSLFANKYIAIKDMMDLKSYQEFLSKIDIMVCNHNRQQALGNLFLFLKNKKKIFIRTRIATENYFNTKGLKFFLTDDIENMSFEEFKYFSQQDGELNESIITKMFSDETLVEQWNNFFINLTRLT</sequence>
<evidence type="ECO:0008006" key="8">
    <source>
        <dbReference type="Google" id="ProtNLM"/>
    </source>
</evidence>